<keyword evidence="13" id="KW-1185">Reference proteome</keyword>
<protein>
    <recommendedName>
        <fullName evidence="1">non-specific serine/threonine protein kinase</fullName>
        <ecNumber evidence="1">2.7.11.1</ecNumber>
    </recommendedName>
</protein>
<dbReference type="GO" id="GO:0005524">
    <property type="term" value="F:ATP binding"/>
    <property type="evidence" value="ECO:0007669"/>
    <property type="project" value="UniProtKB-UniRule"/>
</dbReference>
<dbReference type="InterPro" id="IPR000719">
    <property type="entry name" value="Prot_kinase_dom"/>
</dbReference>
<dbReference type="GO" id="GO:0050684">
    <property type="term" value="P:regulation of mRNA processing"/>
    <property type="evidence" value="ECO:0007669"/>
    <property type="project" value="TreeGrafter"/>
</dbReference>
<evidence type="ECO:0000256" key="9">
    <source>
        <dbReference type="PROSITE-ProRule" id="PRU10141"/>
    </source>
</evidence>
<dbReference type="EC" id="2.7.11.1" evidence="1"/>
<evidence type="ECO:0000256" key="10">
    <source>
        <dbReference type="RuleBase" id="RU000304"/>
    </source>
</evidence>
<comment type="similarity">
    <text evidence="10">Belongs to the protein kinase superfamily.</text>
</comment>
<dbReference type="PROSITE" id="PS00107">
    <property type="entry name" value="PROTEIN_KINASE_ATP"/>
    <property type="match status" value="1"/>
</dbReference>
<feature type="domain" description="Protein kinase" evidence="11">
    <location>
        <begin position="57"/>
        <end position="380"/>
    </location>
</feature>
<reference evidence="12" key="1">
    <citation type="submission" date="2023-03" db="EMBL/GenBank/DDBJ databases">
        <title>Massive genome expansion in bonnet fungi (Mycena s.s.) driven by repeated elements and novel gene families across ecological guilds.</title>
        <authorList>
            <consortium name="Lawrence Berkeley National Laboratory"/>
            <person name="Harder C.B."/>
            <person name="Miyauchi S."/>
            <person name="Viragh M."/>
            <person name="Kuo A."/>
            <person name="Thoen E."/>
            <person name="Andreopoulos B."/>
            <person name="Lu D."/>
            <person name="Skrede I."/>
            <person name="Drula E."/>
            <person name="Henrissat B."/>
            <person name="Morin E."/>
            <person name="Kohler A."/>
            <person name="Barry K."/>
            <person name="LaButti K."/>
            <person name="Morin E."/>
            <person name="Salamov A."/>
            <person name="Lipzen A."/>
            <person name="Mereny Z."/>
            <person name="Hegedus B."/>
            <person name="Baldrian P."/>
            <person name="Stursova M."/>
            <person name="Weitz H."/>
            <person name="Taylor A."/>
            <person name="Grigoriev I.V."/>
            <person name="Nagy L.G."/>
            <person name="Martin F."/>
            <person name="Kauserud H."/>
        </authorList>
    </citation>
    <scope>NUCLEOTIDE SEQUENCE</scope>
    <source>
        <strain evidence="12">9144</strain>
    </source>
</reference>
<keyword evidence="4 9" id="KW-0547">Nucleotide-binding</keyword>
<dbReference type="PROSITE" id="PS00108">
    <property type="entry name" value="PROTEIN_KINASE_ST"/>
    <property type="match status" value="1"/>
</dbReference>
<dbReference type="AlphaFoldDB" id="A0AAD6UJL2"/>
<proteinExistence type="inferred from homology"/>
<dbReference type="GO" id="GO:0005737">
    <property type="term" value="C:cytoplasm"/>
    <property type="evidence" value="ECO:0007669"/>
    <property type="project" value="TreeGrafter"/>
</dbReference>
<dbReference type="GO" id="GO:0000245">
    <property type="term" value="P:spliceosomal complex assembly"/>
    <property type="evidence" value="ECO:0007669"/>
    <property type="project" value="TreeGrafter"/>
</dbReference>
<dbReference type="Proteomes" id="UP001219525">
    <property type="component" value="Unassembled WGS sequence"/>
</dbReference>
<dbReference type="InterPro" id="IPR008271">
    <property type="entry name" value="Ser/Thr_kinase_AS"/>
</dbReference>
<dbReference type="InterPro" id="IPR017441">
    <property type="entry name" value="Protein_kinase_ATP_BS"/>
</dbReference>
<dbReference type="Gene3D" id="1.10.510.10">
    <property type="entry name" value="Transferase(Phosphotransferase) domain 1"/>
    <property type="match status" value="1"/>
</dbReference>
<keyword evidence="3" id="KW-0808">Transferase</keyword>
<evidence type="ECO:0000313" key="13">
    <source>
        <dbReference type="Proteomes" id="UP001219525"/>
    </source>
</evidence>
<accession>A0AAD6UJL2</accession>
<evidence type="ECO:0000256" key="2">
    <source>
        <dbReference type="ARBA" id="ARBA00022527"/>
    </source>
</evidence>
<organism evidence="12 13">
    <name type="scientific">Mycena pura</name>
    <dbReference type="NCBI Taxonomy" id="153505"/>
    <lineage>
        <taxon>Eukaryota</taxon>
        <taxon>Fungi</taxon>
        <taxon>Dikarya</taxon>
        <taxon>Basidiomycota</taxon>
        <taxon>Agaricomycotina</taxon>
        <taxon>Agaricomycetes</taxon>
        <taxon>Agaricomycetidae</taxon>
        <taxon>Agaricales</taxon>
        <taxon>Marasmiineae</taxon>
        <taxon>Mycenaceae</taxon>
        <taxon>Mycena</taxon>
    </lineage>
</organism>
<dbReference type="Gene3D" id="3.30.200.20">
    <property type="entry name" value="Phosphorylase Kinase, domain 1"/>
    <property type="match status" value="1"/>
</dbReference>
<dbReference type="PROSITE" id="PS50011">
    <property type="entry name" value="PROTEIN_KINASE_DOM"/>
    <property type="match status" value="1"/>
</dbReference>
<evidence type="ECO:0000256" key="4">
    <source>
        <dbReference type="ARBA" id="ARBA00022741"/>
    </source>
</evidence>
<dbReference type="InterPro" id="IPR011009">
    <property type="entry name" value="Kinase-like_dom_sf"/>
</dbReference>
<evidence type="ECO:0000256" key="8">
    <source>
        <dbReference type="ARBA" id="ARBA00048679"/>
    </source>
</evidence>
<sequence length="383" mass="43327">MLLSFRHVALRPQRLPKLRLLMALHSSALAPLEEPMDQYRPGGYHPMKPGELVNKRYEVMRKLGWGEYSTVWLVKFQPSETYAALKVMKAEVSDIPELNDADYLRRILSADPTDPGFRHNLHLLDEFRIDGPNGRHLCLVTELLGERLDQYAKRFPLKRVPIKSVKHITRQVILAVSYLHDKCNIIHTDIKTNNILFTLPDAAILPVTPTIPAAVESVANDTVKLIDLGVACWADRVEEHWTDLIQSPELRAPEVAVGAGWGKPADVWSLGCLVYELAMGQFLITSGVGEKSIPYLHAVYFGPYPHHLTQDGKYSHMFFKEDGSQRFPQSDCYPLADIIRKHRLPGDSDTEGLIQFLGLMLCLDPGERATLQMLLEHPWLASD</sequence>
<dbReference type="GO" id="GO:0005634">
    <property type="term" value="C:nucleus"/>
    <property type="evidence" value="ECO:0007669"/>
    <property type="project" value="TreeGrafter"/>
</dbReference>
<comment type="caution">
    <text evidence="12">The sequence shown here is derived from an EMBL/GenBank/DDBJ whole genome shotgun (WGS) entry which is preliminary data.</text>
</comment>
<keyword evidence="5 12" id="KW-0418">Kinase</keyword>
<keyword evidence="2 10" id="KW-0723">Serine/threonine-protein kinase</keyword>
<evidence type="ECO:0000256" key="5">
    <source>
        <dbReference type="ARBA" id="ARBA00022777"/>
    </source>
</evidence>
<evidence type="ECO:0000259" key="11">
    <source>
        <dbReference type="PROSITE" id="PS50011"/>
    </source>
</evidence>
<comment type="catalytic activity">
    <reaction evidence="8">
        <text>L-seryl-[protein] + ATP = O-phospho-L-seryl-[protein] + ADP + H(+)</text>
        <dbReference type="Rhea" id="RHEA:17989"/>
        <dbReference type="Rhea" id="RHEA-COMP:9863"/>
        <dbReference type="Rhea" id="RHEA-COMP:11604"/>
        <dbReference type="ChEBI" id="CHEBI:15378"/>
        <dbReference type="ChEBI" id="CHEBI:29999"/>
        <dbReference type="ChEBI" id="CHEBI:30616"/>
        <dbReference type="ChEBI" id="CHEBI:83421"/>
        <dbReference type="ChEBI" id="CHEBI:456216"/>
        <dbReference type="EC" id="2.7.11.1"/>
    </reaction>
</comment>
<evidence type="ECO:0000256" key="6">
    <source>
        <dbReference type="ARBA" id="ARBA00022840"/>
    </source>
</evidence>
<dbReference type="GO" id="GO:0004674">
    <property type="term" value="F:protein serine/threonine kinase activity"/>
    <property type="evidence" value="ECO:0007669"/>
    <property type="project" value="UniProtKB-KW"/>
</dbReference>
<gene>
    <name evidence="12" type="ORF">GGX14DRAFT_485573</name>
</gene>
<keyword evidence="6 9" id="KW-0067">ATP-binding</keyword>
<comment type="catalytic activity">
    <reaction evidence="7">
        <text>L-threonyl-[protein] + ATP = O-phospho-L-threonyl-[protein] + ADP + H(+)</text>
        <dbReference type="Rhea" id="RHEA:46608"/>
        <dbReference type="Rhea" id="RHEA-COMP:11060"/>
        <dbReference type="Rhea" id="RHEA-COMP:11605"/>
        <dbReference type="ChEBI" id="CHEBI:15378"/>
        <dbReference type="ChEBI" id="CHEBI:30013"/>
        <dbReference type="ChEBI" id="CHEBI:30616"/>
        <dbReference type="ChEBI" id="CHEBI:61977"/>
        <dbReference type="ChEBI" id="CHEBI:456216"/>
        <dbReference type="EC" id="2.7.11.1"/>
    </reaction>
</comment>
<dbReference type="EMBL" id="JARJCW010000202">
    <property type="protein sequence ID" value="KAJ7186349.1"/>
    <property type="molecule type" value="Genomic_DNA"/>
</dbReference>
<evidence type="ECO:0000256" key="7">
    <source>
        <dbReference type="ARBA" id="ARBA00047899"/>
    </source>
</evidence>
<feature type="binding site" evidence="9">
    <location>
        <position position="86"/>
    </location>
    <ligand>
        <name>ATP</name>
        <dbReference type="ChEBI" id="CHEBI:30616"/>
    </ligand>
</feature>
<evidence type="ECO:0000256" key="3">
    <source>
        <dbReference type="ARBA" id="ARBA00022679"/>
    </source>
</evidence>
<name>A0AAD6UJL2_9AGAR</name>
<dbReference type="InterPro" id="IPR051334">
    <property type="entry name" value="SRPK"/>
</dbReference>
<dbReference type="Pfam" id="PF00069">
    <property type="entry name" value="Pkinase"/>
    <property type="match status" value="1"/>
</dbReference>
<evidence type="ECO:0000313" key="12">
    <source>
        <dbReference type="EMBL" id="KAJ7186349.1"/>
    </source>
</evidence>
<dbReference type="SMART" id="SM00220">
    <property type="entry name" value="S_TKc"/>
    <property type="match status" value="1"/>
</dbReference>
<dbReference type="PANTHER" id="PTHR47634:SF9">
    <property type="entry name" value="PROTEIN KINASE DOMAIN-CONTAINING PROTEIN-RELATED"/>
    <property type="match status" value="1"/>
</dbReference>
<dbReference type="PANTHER" id="PTHR47634">
    <property type="entry name" value="PROTEIN KINASE DOMAIN-CONTAINING PROTEIN-RELATED"/>
    <property type="match status" value="1"/>
</dbReference>
<dbReference type="SUPFAM" id="SSF56112">
    <property type="entry name" value="Protein kinase-like (PK-like)"/>
    <property type="match status" value="1"/>
</dbReference>
<evidence type="ECO:0000256" key="1">
    <source>
        <dbReference type="ARBA" id="ARBA00012513"/>
    </source>
</evidence>